<keyword evidence="2" id="KW-1185">Reference proteome</keyword>
<evidence type="ECO:0000313" key="1">
    <source>
        <dbReference type="EMBL" id="GBP96885.1"/>
    </source>
</evidence>
<proteinExistence type="predicted"/>
<protein>
    <submittedName>
        <fullName evidence="1">Uncharacterized protein</fullName>
    </submittedName>
</protein>
<dbReference type="Proteomes" id="UP000299102">
    <property type="component" value="Unassembled WGS sequence"/>
</dbReference>
<sequence length="104" mass="12287">MQLLQELEKKSMKLQLKTKDIKESKKQTRAIKVCNVLQQQEYPFPCMHMGQLWSAFNLLRIKKTSVGNWRPSLQKRECLWLCQGLFFDSYQRIKLVLGWLLAAG</sequence>
<organism evidence="1 2">
    <name type="scientific">Eumeta variegata</name>
    <name type="common">Bagworm moth</name>
    <name type="synonym">Eumeta japonica</name>
    <dbReference type="NCBI Taxonomy" id="151549"/>
    <lineage>
        <taxon>Eukaryota</taxon>
        <taxon>Metazoa</taxon>
        <taxon>Ecdysozoa</taxon>
        <taxon>Arthropoda</taxon>
        <taxon>Hexapoda</taxon>
        <taxon>Insecta</taxon>
        <taxon>Pterygota</taxon>
        <taxon>Neoptera</taxon>
        <taxon>Endopterygota</taxon>
        <taxon>Lepidoptera</taxon>
        <taxon>Glossata</taxon>
        <taxon>Ditrysia</taxon>
        <taxon>Tineoidea</taxon>
        <taxon>Psychidae</taxon>
        <taxon>Oiketicinae</taxon>
        <taxon>Eumeta</taxon>
    </lineage>
</organism>
<comment type="caution">
    <text evidence="1">The sequence shown here is derived from an EMBL/GenBank/DDBJ whole genome shotgun (WGS) entry which is preliminary data.</text>
</comment>
<evidence type="ECO:0000313" key="2">
    <source>
        <dbReference type="Proteomes" id="UP000299102"/>
    </source>
</evidence>
<name>A0A4C2AD02_EUMVA</name>
<reference evidence="1 2" key="1">
    <citation type="journal article" date="2019" name="Commun. Biol.">
        <title>The bagworm genome reveals a unique fibroin gene that provides high tensile strength.</title>
        <authorList>
            <person name="Kono N."/>
            <person name="Nakamura H."/>
            <person name="Ohtoshi R."/>
            <person name="Tomita M."/>
            <person name="Numata K."/>
            <person name="Arakawa K."/>
        </authorList>
    </citation>
    <scope>NUCLEOTIDE SEQUENCE [LARGE SCALE GENOMIC DNA]</scope>
</reference>
<dbReference type="AlphaFoldDB" id="A0A4C2AD02"/>
<gene>
    <name evidence="1" type="ORF">EVAR_70393_1</name>
</gene>
<dbReference type="EMBL" id="BGZK01002846">
    <property type="protein sequence ID" value="GBP96885.1"/>
    <property type="molecule type" value="Genomic_DNA"/>
</dbReference>
<accession>A0A4C2AD02</accession>